<keyword evidence="1" id="KW-1133">Transmembrane helix</keyword>
<gene>
    <name evidence="2" type="ORF">T05_3511</name>
</gene>
<keyword evidence="3" id="KW-1185">Reference proteome</keyword>
<protein>
    <submittedName>
        <fullName evidence="2">Uncharacterized protein</fullName>
    </submittedName>
</protein>
<keyword evidence="1" id="KW-0472">Membrane</keyword>
<comment type="caution">
    <text evidence="2">The sequence shown here is derived from an EMBL/GenBank/DDBJ whole genome shotgun (WGS) entry which is preliminary data.</text>
</comment>
<evidence type="ECO:0000313" key="3">
    <source>
        <dbReference type="Proteomes" id="UP000055048"/>
    </source>
</evidence>
<dbReference type="Proteomes" id="UP000055048">
    <property type="component" value="Unassembled WGS sequence"/>
</dbReference>
<sequence>MQFVWCNSVVVRYTYYKNLIDSCGVKLIVDFGISTSILQALFCMAFFVAESTKQQLDVFIDFEVIS</sequence>
<reference evidence="2 3" key="1">
    <citation type="submission" date="2015-01" db="EMBL/GenBank/DDBJ databases">
        <title>Evolution of Trichinella species and genotypes.</title>
        <authorList>
            <person name="Korhonen P.K."/>
            <person name="Edoardo P."/>
            <person name="Giuseppe L.R."/>
            <person name="Gasser R.B."/>
        </authorList>
    </citation>
    <scope>NUCLEOTIDE SEQUENCE [LARGE SCALE GENOMIC DNA]</scope>
    <source>
        <strain evidence="2">ISS417</strain>
    </source>
</reference>
<evidence type="ECO:0000256" key="1">
    <source>
        <dbReference type="SAM" id="Phobius"/>
    </source>
</evidence>
<name>A0A0V0UCS0_9BILA</name>
<accession>A0A0V0UCS0</accession>
<feature type="transmembrane region" description="Helical" evidence="1">
    <location>
        <begin position="27"/>
        <end position="49"/>
    </location>
</feature>
<proteinExistence type="predicted"/>
<dbReference type="EMBL" id="JYDJ01000029">
    <property type="protein sequence ID" value="KRX48419.1"/>
    <property type="molecule type" value="Genomic_DNA"/>
</dbReference>
<dbReference type="AlphaFoldDB" id="A0A0V0UCS0"/>
<evidence type="ECO:0000313" key="2">
    <source>
        <dbReference type="EMBL" id="KRX48419.1"/>
    </source>
</evidence>
<organism evidence="2 3">
    <name type="scientific">Trichinella murrelli</name>
    <dbReference type="NCBI Taxonomy" id="144512"/>
    <lineage>
        <taxon>Eukaryota</taxon>
        <taxon>Metazoa</taxon>
        <taxon>Ecdysozoa</taxon>
        <taxon>Nematoda</taxon>
        <taxon>Enoplea</taxon>
        <taxon>Dorylaimia</taxon>
        <taxon>Trichinellida</taxon>
        <taxon>Trichinellidae</taxon>
        <taxon>Trichinella</taxon>
    </lineage>
</organism>
<keyword evidence="1" id="KW-0812">Transmembrane</keyword>